<dbReference type="EMBL" id="JH600068">
    <property type="protein sequence ID" value="EIG53775.1"/>
    <property type="molecule type" value="Genomic_DNA"/>
</dbReference>
<dbReference type="GO" id="GO:0016020">
    <property type="term" value="C:membrane"/>
    <property type="evidence" value="ECO:0007669"/>
    <property type="project" value="InterPro"/>
</dbReference>
<evidence type="ECO:0000313" key="6">
    <source>
        <dbReference type="EMBL" id="EIG53775.1"/>
    </source>
</evidence>
<keyword evidence="2" id="KW-0813">Transport</keyword>
<dbReference type="InterPro" id="IPR003593">
    <property type="entry name" value="AAA+_ATPase"/>
</dbReference>
<dbReference type="CDD" id="cd10147">
    <property type="entry name" value="Wzt_C-like"/>
    <property type="match status" value="1"/>
</dbReference>
<dbReference type="Pfam" id="PF00005">
    <property type="entry name" value="ABC_tran"/>
    <property type="match status" value="1"/>
</dbReference>
<feature type="domain" description="ABC transporter" evidence="5">
    <location>
        <begin position="32"/>
        <end position="256"/>
    </location>
</feature>
<dbReference type="GO" id="GO:0005524">
    <property type="term" value="F:ATP binding"/>
    <property type="evidence" value="ECO:0007669"/>
    <property type="project" value="UniProtKB-KW"/>
</dbReference>
<dbReference type="InterPro" id="IPR003439">
    <property type="entry name" value="ABC_transporter-like_ATP-bd"/>
</dbReference>
<dbReference type="CDD" id="cd03220">
    <property type="entry name" value="ABC_KpsT_Wzt"/>
    <property type="match status" value="1"/>
</dbReference>
<dbReference type="PROSITE" id="PS50893">
    <property type="entry name" value="ABC_TRANSPORTER_2"/>
    <property type="match status" value="1"/>
</dbReference>
<comment type="similarity">
    <text evidence="1">Belongs to the ABC transporter superfamily.</text>
</comment>
<evidence type="ECO:0000256" key="4">
    <source>
        <dbReference type="ARBA" id="ARBA00022840"/>
    </source>
</evidence>
<dbReference type="AlphaFoldDB" id="I2Q1W9"/>
<keyword evidence="4" id="KW-0067">ATP-binding</keyword>
<reference evidence="6" key="1">
    <citation type="submission" date="2011-11" db="EMBL/GenBank/DDBJ databases">
        <title>Improved High-Quality Draft sequence of Desulfovibrio sp. U5L.</title>
        <authorList>
            <consortium name="US DOE Joint Genome Institute"/>
            <person name="Lucas S."/>
            <person name="Han J."/>
            <person name="Lapidus A."/>
            <person name="Cheng J.-F."/>
            <person name="Goodwin L."/>
            <person name="Pitluck S."/>
            <person name="Peters L."/>
            <person name="Ovchinnikova G."/>
            <person name="Held B."/>
            <person name="Detter J.C."/>
            <person name="Han C."/>
            <person name="Tapia R."/>
            <person name="Land M."/>
            <person name="Hauser L."/>
            <person name="Kyrpides N."/>
            <person name="Ivanova N."/>
            <person name="Pagani I."/>
            <person name="Gabster J."/>
            <person name="Walker C."/>
            <person name="Stolyar S."/>
            <person name="Stahl D."/>
            <person name="Arkin A."/>
            <person name="Dehal P."/>
            <person name="Hazen T."/>
            <person name="Woyke T."/>
        </authorList>
    </citation>
    <scope>NUCLEOTIDE SEQUENCE [LARGE SCALE GENOMIC DNA]</scope>
    <source>
        <strain evidence="6">U5L</strain>
    </source>
</reference>
<dbReference type="InterPro" id="IPR050683">
    <property type="entry name" value="Bact_Polysacc_Export_ATP-bd"/>
</dbReference>
<evidence type="ECO:0000256" key="1">
    <source>
        <dbReference type="ARBA" id="ARBA00005417"/>
    </source>
</evidence>
<dbReference type="InterPro" id="IPR027417">
    <property type="entry name" value="P-loop_NTPase"/>
</dbReference>
<accession>I2Q1W9</accession>
<dbReference type="GO" id="GO:0016887">
    <property type="term" value="F:ATP hydrolysis activity"/>
    <property type="evidence" value="ECO:0007669"/>
    <property type="project" value="InterPro"/>
</dbReference>
<protein>
    <submittedName>
        <fullName evidence="6">ABC-type polysaccharide/polyol phosphate transport system, ATPase component</fullName>
    </submittedName>
</protein>
<dbReference type="PANTHER" id="PTHR46743:SF2">
    <property type="entry name" value="TEICHOIC ACIDS EXPORT ATP-BINDING PROTEIN TAGH"/>
    <property type="match status" value="1"/>
</dbReference>
<evidence type="ECO:0000256" key="2">
    <source>
        <dbReference type="ARBA" id="ARBA00022448"/>
    </source>
</evidence>
<gene>
    <name evidence="6" type="ORF">DesU5LDRAFT_2107</name>
</gene>
<dbReference type="Gene3D" id="3.40.50.300">
    <property type="entry name" value="P-loop containing nucleotide triphosphate hydrolases"/>
    <property type="match status" value="1"/>
</dbReference>
<dbReference type="HOGENOM" id="CLU_000604_101_1_7"/>
<dbReference type="GO" id="GO:0140359">
    <property type="term" value="F:ABC-type transporter activity"/>
    <property type="evidence" value="ECO:0007669"/>
    <property type="project" value="InterPro"/>
</dbReference>
<proteinExistence type="inferred from homology"/>
<dbReference type="OrthoDB" id="9809450at2"/>
<dbReference type="Pfam" id="PF14524">
    <property type="entry name" value="Wzt_C"/>
    <property type="match status" value="1"/>
</dbReference>
<dbReference type="PANTHER" id="PTHR46743">
    <property type="entry name" value="TEICHOIC ACIDS EXPORT ATP-BINDING PROTEIN TAGH"/>
    <property type="match status" value="1"/>
</dbReference>
<dbReference type="SUPFAM" id="SSF52540">
    <property type="entry name" value="P-loop containing nucleoside triphosphate hydrolases"/>
    <property type="match status" value="1"/>
</dbReference>
<organism evidence="6">
    <name type="scientific">Desulfovibrio sp. U5L</name>
    <dbReference type="NCBI Taxonomy" id="596152"/>
    <lineage>
        <taxon>Bacteria</taxon>
        <taxon>Pseudomonadati</taxon>
        <taxon>Thermodesulfobacteriota</taxon>
        <taxon>Desulfovibrionia</taxon>
        <taxon>Desulfovibrionales</taxon>
        <taxon>Desulfovibrionaceae</taxon>
        <taxon>Desulfovibrio</taxon>
    </lineage>
</organism>
<dbReference type="InterPro" id="IPR029439">
    <property type="entry name" value="Wzt_C"/>
</dbReference>
<sequence length="484" mass="51647">MPSDVAAPPMAAPVISARGVSKMYELYNRPQDRLRQLLLPGGRPLYREHWALRDISFTVMPGEAFGIIGKNGAGKSTLLQILAGVLEPTGGEVVLPERTTALLELGSGFKPEFTGRQNVYVNAAVLGIPRATVEAKMDDIAAFADIGPHFDQPVKTYSSGMFLRLAFAVTTSLEPDVLIIDEALAVGDVFFRQKCYQRLDGLLSRGTVVVLVSHAMNDVAQFCHRALLIERGKVAFLGDAAAAVKRYMVGDGGGATSQVLGEAAPSLPNLPSEDAAEGFWPAADAFLDLSAVAVAANDWAACTHVAVCDTSGQACRAFEQGETVSIFCRYAVAHDIEVAVAGVELVNDKRVIVFGKNTLQFDCDHPTAVPAGSSLRVRFDVKLDLGPGEYTFNLGFEAMGVADFNRRASLTHQELDSRTTVISILTRAGDFMVTFRSRDTSPVQLTHHGVANLPGQAVMRLYGSGASAEEAFGDQDSALDPPGG</sequence>
<dbReference type="STRING" id="596152.DesU5LDRAFT_2107"/>
<dbReference type="Gene3D" id="2.70.50.60">
    <property type="entry name" value="abc- transporter (atp binding component) like domain"/>
    <property type="match status" value="1"/>
</dbReference>
<name>I2Q1W9_9BACT</name>
<dbReference type="SMART" id="SM00382">
    <property type="entry name" value="AAA"/>
    <property type="match status" value="1"/>
</dbReference>
<evidence type="ECO:0000259" key="5">
    <source>
        <dbReference type="PROSITE" id="PS50893"/>
    </source>
</evidence>
<dbReference type="eggNOG" id="COG1134">
    <property type="taxonomic scope" value="Bacteria"/>
</dbReference>
<dbReference type="InterPro" id="IPR015860">
    <property type="entry name" value="ABC_transpr_TagH-like"/>
</dbReference>
<evidence type="ECO:0000256" key="3">
    <source>
        <dbReference type="ARBA" id="ARBA00022741"/>
    </source>
</evidence>
<keyword evidence="3" id="KW-0547">Nucleotide-binding</keyword>